<dbReference type="GO" id="GO:0018189">
    <property type="term" value="P:pyrroloquinoline quinone biosynthetic process"/>
    <property type="evidence" value="ECO:0007669"/>
    <property type="project" value="UniProtKB-UniPathway"/>
</dbReference>
<dbReference type="InterPro" id="IPR022479">
    <property type="entry name" value="PqqD_bac"/>
</dbReference>
<name>A0A212QKQ4_RHOAC</name>
<evidence type="ECO:0000313" key="4">
    <source>
        <dbReference type="EMBL" id="SNB59947.1"/>
    </source>
</evidence>
<dbReference type="EMBL" id="FYDG01000001">
    <property type="protein sequence ID" value="SNB59947.1"/>
    <property type="molecule type" value="Genomic_DNA"/>
</dbReference>
<dbReference type="GO" id="GO:0048038">
    <property type="term" value="F:quinone binding"/>
    <property type="evidence" value="ECO:0007669"/>
    <property type="project" value="InterPro"/>
</dbReference>
<accession>A0A212QKQ4</accession>
<dbReference type="Proteomes" id="UP000198418">
    <property type="component" value="Unassembled WGS sequence"/>
</dbReference>
<dbReference type="OrthoDB" id="7995890at2"/>
<reference evidence="5" key="1">
    <citation type="submission" date="2017-06" db="EMBL/GenBank/DDBJ databases">
        <authorList>
            <person name="Varghese N."/>
            <person name="Submissions S."/>
        </authorList>
    </citation>
    <scope>NUCLEOTIDE SEQUENCE [LARGE SCALE GENOMIC DNA]</scope>
    <source>
        <strain evidence="5">DSM 137</strain>
    </source>
</reference>
<comment type="subunit">
    <text evidence="2">Monomer. Interacts with PqqE.</text>
</comment>
<evidence type="ECO:0000313" key="5">
    <source>
        <dbReference type="Proteomes" id="UP000198418"/>
    </source>
</evidence>
<organism evidence="4 5">
    <name type="scientific">Rhodoblastus acidophilus</name>
    <name type="common">Rhodopseudomonas acidophila</name>
    <dbReference type="NCBI Taxonomy" id="1074"/>
    <lineage>
        <taxon>Bacteria</taxon>
        <taxon>Pseudomonadati</taxon>
        <taxon>Pseudomonadota</taxon>
        <taxon>Alphaproteobacteria</taxon>
        <taxon>Hyphomicrobiales</taxon>
        <taxon>Rhodoblastaceae</taxon>
        <taxon>Rhodoblastus</taxon>
    </lineage>
</organism>
<dbReference type="UniPathway" id="UPA00539"/>
<dbReference type="InterPro" id="IPR041881">
    <property type="entry name" value="PqqD_sf"/>
</dbReference>
<sequence>MSDDDFTGESRPYLLRGVRLKHDTVRKCWVLLAPERFLRLNGISVDILQRCDGSVSLGRIVEDLAEKYVADRAVVERDVRALLAGLLDKRMLAYE</sequence>
<dbReference type="InterPro" id="IPR008792">
    <property type="entry name" value="PQQD"/>
</dbReference>
<evidence type="ECO:0000256" key="2">
    <source>
        <dbReference type="ARBA" id="ARBA00011741"/>
    </source>
</evidence>
<dbReference type="AlphaFoldDB" id="A0A212QKQ4"/>
<keyword evidence="3" id="KW-0884">PQQ biosynthesis</keyword>
<gene>
    <name evidence="4" type="ORF">SAMN06265338_101704</name>
</gene>
<evidence type="ECO:0000256" key="3">
    <source>
        <dbReference type="ARBA" id="ARBA00022905"/>
    </source>
</evidence>
<protein>
    <submittedName>
        <fullName evidence="4">Pyrroloquinoline quinone biosynthesis protein D</fullName>
    </submittedName>
</protein>
<comment type="pathway">
    <text evidence="1">Cofactor biosynthesis; pyrroloquinoline quinone biosynthesis.</text>
</comment>
<proteinExistence type="predicted"/>
<dbReference type="RefSeq" id="WP_088519147.1">
    <property type="nucleotide sequence ID" value="NZ_FYDG01000001.1"/>
</dbReference>
<dbReference type="Pfam" id="PF05402">
    <property type="entry name" value="PqqD"/>
    <property type="match status" value="1"/>
</dbReference>
<dbReference type="NCBIfam" id="TIGR03859">
    <property type="entry name" value="PQQ_PqqD"/>
    <property type="match status" value="1"/>
</dbReference>
<keyword evidence="5" id="KW-1185">Reference proteome</keyword>
<evidence type="ECO:0000256" key="1">
    <source>
        <dbReference type="ARBA" id="ARBA00004886"/>
    </source>
</evidence>
<dbReference type="Gene3D" id="1.10.10.1150">
    <property type="entry name" value="Coenzyme PQQ synthesis protein D (PqqD)"/>
    <property type="match status" value="1"/>
</dbReference>